<dbReference type="AlphaFoldDB" id="A0AA86SJZ2"/>
<dbReference type="EMBL" id="OY731402">
    <property type="protein sequence ID" value="CAJ1957625.1"/>
    <property type="molecule type" value="Genomic_DNA"/>
</dbReference>
<organism evidence="1 2">
    <name type="scientific">Sphenostylis stenocarpa</name>
    <dbReference type="NCBI Taxonomy" id="92480"/>
    <lineage>
        <taxon>Eukaryota</taxon>
        <taxon>Viridiplantae</taxon>
        <taxon>Streptophyta</taxon>
        <taxon>Embryophyta</taxon>
        <taxon>Tracheophyta</taxon>
        <taxon>Spermatophyta</taxon>
        <taxon>Magnoliopsida</taxon>
        <taxon>eudicotyledons</taxon>
        <taxon>Gunneridae</taxon>
        <taxon>Pentapetalae</taxon>
        <taxon>rosids</taxon>
        <taxon>fabids</taxon>
        <taxon>Fabales</taxon>
        <taxon>Fabaceae</taxon>
        <taxon>Papilionoideae</taxon>
        <taxon>50 kb inversion clade</taxon>
        <taxon>NPAAA clade</taxon>
        <taxon>indigoferoid/millettioid clade</taxon>
        <taxon>Phaseoleae</taxon>
        <taxon>Sphenostylis</taxon>
    </lineage>
</organism>
<name>A0AA86SJZ2_9FABA</name>
<feature type="non-terminal residue" evidence="1">
    <location>
        <position position="1"/>
    </location>
</feature>
<reference evidence="1" key="1">
    <citation type="submission" date="2023-10" db="EMBL/GenBank/DDBJ databases">
        <authorList>
            <person name="Domelevo Entfellner J.-B."/>
        </authorList>
    </citation>
    <scope>NUCLEOTIDE SEQUENCE</scope>
</reference>
<accession>A0AA86SJZ2</accession>
<keyword evidence="2" id="KW-1185">Reference proteome</keyword>
<evidence type="ECO:0000313" key="1">
    <source>
        <dbReference type="EMBL" id="CAJ1957625.1"/>
    </source>
</evidence>
<dbReference type="Proteomes" id="UP001189624">
    <property type="component" value="Chromosome 5"/>
</dbReference>
<gene>
    <name evidence="1" type="ORF">AYBTSS11_LOCUS17300</name>
</gene>
<evidence type="ECO:0000313" key="2">
    <source>
        <dbReference type="Proteomes" id="UP001189624"/>
    </source>
</evidence>
<proteinExistence type="predicted"/>
<sequence length="60" mass="7066">MVGPFKWHDAAYEYIPWTMSFFEEAKICSIRINEGVTRNRSTPSFFNSRPISLFGMDETR</sequence>
<feature type="non-terminal residue" evidence="1">
    <location>
        <position position="60"/>
    </location>
</feature>
<protein>
    <submittedName>
        <fullName evidence="1">Uncharacterized protein</fullName>
    </submittedName>
</protein>
<dbReference type="Gramene" id="rna-AYBTSS11_LOCUS17300">
    <property type="protein sequence ID" value="CAJ1957625.1"/>
    <property type="gene ID" value="gene-AYBTSS11_LOCUS17300"/>
</dbReference>